<evidence type="ECO:0000256" key="1">
    <source>
        <dbReference type="ARBA" id="ARBA00022723"/>
    </source>
</evidence>
<evidence type="ECO:0000256" key="4">
    <source>
        <dbReference type="ARBA" id="ARBA00023125"/>
    </source>
</evidence>
<name>A0A6J1T6B1_FRAOC</name>
<dbReference type="GO" id="GO:0008270">
    <property type="term" value="F:zinc ion binding"/>
    <property type="evidence" value="ECO:0007669"/>
    <property type="project" value="UniProtKB-KW"/>
</dbReference>
<dbReference type="GO" id="GO:0003677">
    <property type="term" value="F:DNA binding"/>
    <property type="evidence" value="ECO:0007669"/>
    <property type="project" value="UniProtKB-UniRule"/>
</dbReference>
<dbReference type="OrthoDB" id="58529at2759"/>
<evidence type="ECO:0000313" key="8">
    <source>
        <dbReference type="RefSeq" id="XP_026288462.1"/>
    </source>
</evidence>
<evidence type="ECO:0000256" key="5">
    <source>
        <dbReference type="PROSITE-ProRule" id="PRU00309"/>
    </source>
</evidence>
<dbReference type="PROSITE" id="PS50950">
    <property type="entry name" value="ZF_THAP"/>
    <property type="match status" value="1"/>
</dbReference>
<sequence>MAPGRKKCVIRACPHHHFSLDKIAGTPIRPLSFPNSKFKRMQWLEFVYKFNLTILEPTKQDFLCSAHFTPDSFINDKLKASAVPTIDPESVRKLAIENGDMRPVVLDTRVTIKNGEVLDSPSVVYLQEMKEVHNQDVSDSYSNPMCKRRRIGDLCATDFTTQKGIKIALQLVNSTLKVWSGTGVVTRGPGNSKVAGGKEVEVVEKCEGDCYAQCEVQENAENFDSPSPVYISDSD</sequence>
<dbReference type="SMART" id="SM00980">
    <property type="entry name" value="THAP"/>
    <property type="match status" value="1"/>
</dbReference>
<dbReference type="Pfam" id="PF05485">
    <property type="entry name" value="THAP"/>
    <property type="match status" value="1"/>
</dbReference>
<accession>A0A6J1T6B1</accession>
<evidence type="ECO:0000313" key="7">
    <source>
        <dbReference type="Proteomes" id="UP000504606"/>
    </source>
</evidence>
<dbReference type="InterPro" id="IPR006612">
    <property type="entry name" value="THAP_Znf"/>
</dbReference>
<evidence type="ECO:0000256" key="2">
    <source>
        <dbReference type="ARBA" id="ARBA00022771"/>
    </source>
</evidence>
<evidence type="ECO:0000259" key="6">
    <source>
        <dbReference type="PROSITE" id="PS50950"/>
    </source>
</evidence>
<reference evidence="8" key="1">
    <citation type="submission" date="2025-08" db="UniProtKB">
        <authorList>
            <consortium name="RefSeq"/>
        </authorList>
    </citation>
    <scope>IDENTIFICATION</scope>
    <source>
        <tissue evidence="8">Whole organism</tissue>
    </source>
</reference>
<gene>
    <name evidence="8" type="primary">LOC113213559</name>
</gene>
<evidence type="ECO:0000256" key="3">
    <source>
        <dbReference type="ARBA" id="ARBA00022833"/>
    </source>
</evidence>
<dbReference type="SUPFAM" id="SSF57716">
    <property type="entry name" value="Glucocorticoid receptor-like (DNA-binding domain)"/>
    <property type="match status" value="1"/>
</dbReference>
<proteinExistence type="predicted"/>
<keyword evidence="2 5" id="KW-0863">Zinc-finger</keyword>
<keyword evidence="4 5" id="KW-0238">DNA-binding</keyword>
<protein>
    <submittedName>
        <fullName evidence="8">Uncharacterized protein LOC113213559 isoform X1</fullName>
    </submittedName>
</protein>
<keyword evidence="7" id="KW-1185">Reference proteome</keyword>
<dbReference type="AlphaFoldDB" id="A0A6J1T6B1"/>
<feature type="domain" description="THAP-type" evidence="6">
    <location>
        <begin position="2"/>
        <end position="87"/>
    </location>
</feature>
<keyword evidence="3" id="KW-0862">Zinc</keyword>
<dbReference type="RefSeq" id="XP_026288462.1">
    <property type="nucleotide sequence ID" value="XM_026432677.2"/>
</dbReference>
<dbReference type="Proteomes" id="UP000504606">
    <property type="component" value="Unplaced"/>
</dbReference>
<organism evidence="7 8">
    <name type="scientific">Frankliniella occidentalis</name>
    <name type="common">Western flower thrips</name>
    <name type="synonym">Euthrips occidentalis</name>
    <dbReference type="NCBI Taxonomy" id="133901"/>
    <lineage>
        <taxon>Eukaryota</taxon>
        <taxon>Metazoa</taxon>
        <taxon>Ecdysozoa</taxon>
        <taxon>Arthropoda</taxon>
        <taxon>Hexapoda</taxon>
        <taxon>Insecta</taxon>
        <taxon>Pterygota</taxon>
        <taxon>Neoptera</taxon>
        <taxon>Paraneoptera</taxon>
        <taxon>Thysanoptera</taxon>
        <taxon>Terebrantia</taxon>
        <taxon>Thripoidea</taxon>
        <taxon>Thripidae</taxon>
        <taxon>Frankliniella</taxon>
    </lineage>
</organism>
<dbReference type="GeneID" id="113213559"/>
<keyword evidence="1" id="KW-0479">Metal-binding</keyword>
<dbReference type="KEGG" id="foc:113213559"/>